<protein>
    <submittedName>
        <fullName evidence="3">HTH-type transcriptional regulator ImmR</fullName>
    </submittedName>
</protein>
<dbReference type="SMART" id="SM00530">
    <property type="entry name" value="HTH_XRE"/>
    <property type="match status" value="1"/>
</dbReference>
<evidence type="ECO:0000313" key="3">
    <source>
        <dbReference type="EMBL" id="VYU58378.1"/>
    </source>
</evidence>
<proteinExistence type="predicted"/>
<evidence type="ECO:0000256" key="1">
    <source>
        <dbReference type="ARBA" id="ARBA00023125"/>
    </source>
</evidence>
<dbReference type="AlphaFoldDB" id="A0A6N3G132"/>
<dbReference type="PANTHER" id="PTHR46558">
    <property type="entry name" value="TRACRIPTIONAL REGULATORY PROTEIN-RELATED-RELATED"/>
    <property type="match status" value="1"/>
</dbReference>
<evidence type="ECO:0000259" key="2">
    <source>
        <dbReference type="PROSITE" id="PS50943"/>
    </source>
</evidence>
<dbReference type="CDD" id="cd00093">
    <property type="entry name" value="HTH_XRE"/>
    <property type="match status" value="1"/>
</dbReference>
<organism evidence="3">
    <name type="scientific">Eubacterium limosum</name>
    <dbReference type="NCBI Taxonomy" id="1736"/>
    <lineage>
        <taxon>Bacteria</taxon>
        <taxon>Bacillati</taxon>
        <taxon>Bacillota</taxon>
        <taxon>Clostridia</taxon>
        <taxon>Eubacteriales</taxon>
        <taxon>Eubacteriaceae</taxon>
        <taxon>Eubacterium</taxon>
    </lineage>
</organism>
<reference evidence="3" key="1">
    <citation type="submission" date="2019-11" db="EMBL/GenBank/DDBJ databases">
        <authorList>
            <person name="Feng L."/>
        </authorList>
    </citation>
    <scope>NUCLEOTIDE SEQUENCE</scope>
    <source>
        <strain evidence="3">ElimosumLFYP34</strain>
    </source>
</reference>
<dbReference type="InterPro" id="IPR001387">
    <property type="entry name" value="Cro/C1-type_HTH"/>
</dbReference>
<dbReference type="PROSITE" id="PS50943">
    <property type="entry name" value="HTH_CROC1"/>
    <property type="match status" value="1"/>
</dbReference>
<keyword evidence="1" id="KW-0238">DNA-binding</keyword>
<dbReference type="SUPFAM" id="SSF47413">
    <property type="entry name" value="lambda repressor-like DNA-binding domains"/>
    <property type="match status" value="1"/>
</dbReference>
<dbReference type="EMBL" id="CACRTR010000016">
    <property type="protein sequence ID" value="VYU58378.1"/>
    <property type="molecule type" value="Genomic_DNA"/>
</dbReference>
<name>A0A6N3G132_EUBLI</name>
<dbReference type="PANTHER" id="PTHR46558:SF11">
    <property type="entry name" value="HTH-TYPE TRANSCRIPTIONAL REGULATOR XRE"/>
    <property type="match status" value="1"/>
</dbReference>
<sequence>MLIEKNLVETVSERLKMLRISSNMTQKQVAEKLNIASSTCSKYELGEHTPGLEMLLKLSQIYDISIDYLAGYTDQEVIYIGNLNDKQKKLLFSMMNYFKTVNNLE</sequence>
<dbReference type="InterPro" id="IPR010982">
    <property type="entry name" value="Lambda_DNA-bd_dom_sf"/>
</dbReference>
<dbReference type="Gene3D" id="1.10.260.40">
    <property type="entry name" value="lambda repressor-like DNA-binding domains"/>
    <property type="match status" value="1"/>
</dbReference>
<dbReference type="Pfam" id="PF01381">
    <property type="entry name" value="HTH_3"/>
    <property type="match status" value="1"/>
</dbReference>
<accession>A0A6N3G132</accession>
<gene>
    <name evidence="3" type="primary">immR_7</name>
    <name evidence="3" type="ORF">ELLFYP34_03665</name>
</gene>
<feature type="domain" description="HTH cro/C1-type" evidence="2">
    <location>
        <begin position="15"/>
        <end position="69"/>
    </location>
</feature>
<dbReference type="GO" id="GO:0003677">
    <property type="term" value="F:DNA binding"/>
    <property type="evidence" value="ECO:0007669"/>
    <property type="project" value="UniProtKB-KW"/>
</dbReference>